<sequence>MKQKILAMATLWTFLRHKDFEGKRLFEGHKAEGIRRKALGLVLKNWEWFVTQRWPQVSACKAWRLQRFTTYLSQWVKTQNPSTPLRVTSNAVSSSCKGLHFNWNKYFKLSCSASPNNQSTASYSALAIADSPTEVNAESFEANGAMPAGRQVAVALWSLSSYRDLRKACLRAIKNIKTCEKRTSLHGNEWREYHWKTNFQRFTTYLSQWLKTQNPSTLPMKNRDRLLRVTSNTESPSFKGVVFKRFTTKLSQNSTPRGSRNEFGMTAWEVGSSCKGLGFHWNRILNVIEILERGVGKTPSRELACERKDRFTLIFWCLFHLRKKTRASAAIERREYNWKADFQRFTTKVSQYSKTHNPSTPLRVTDNAVSPSFKGLWLKRFIAYLSQYSKPRGSRNEFGMTAREEGSSCKGLWFKRLSAYVSQYSKPRGSRNEFGMTAWEEGLSCKGLVFKRFTTKVSQYSKPRGSRNEFGMTAREEGSSCKGLVFKRFIVYVSQWLVIQNPSSLPMKNRDRLHRVTAWEEGSAFNKSTNHQISNHKNLIIYEN</sequence>
<keyword evidence="2" id="KW-1185">Reference proteome</keyword>
<accession>A0A4U1C107</accession>
<organism evidence="1 2">
    <name type="scientific">Pedobacter cryophilus</name>
    <dbReference type="NCBI Taxonomy" id="2571271"/>
    <lineage>
        <taxon>Bacteria</taxon>
        <taxon>Pseudomonadati</taxon>
        <taxon>Bacteroidota</taxon>
        <taxon>Sphingobacteriia</taxon>
        <taxon>Sphingobacteriales</taxon>
        <taxon>Sphingobacteriaceae</taxon>
        <taxon>Pedobacter</taxon>
    </lineage>
</organism>
<comment type="caution">
    <text evidence="1">The sequence shown here is derived from an EMBL/GenBank/DDBJ whole genome shotgun (WGS) entry which is preliminary data.</text>
</comment>
<dbReference type="Proteomes" id="UP000308181">
    <property type="component" value="Unassembled WGS sequence"/>
</dbReference>
<dbReference type="AlphaFoldDB" id="A0A4U1C107"/>
<dbReference type="EMBL" id="SWBP01000002">
    <property type="protein sequence ID" value="TKB98637.1"/>
    <property type="molecule type" value="Genomic_DNA"/>
</dbReference>
<protein>
    <submittedName>
        <fullName evidence="1">Uncharacterized protein</fullName>
    </submittedName>
</protein>
<proteinExistence type="predicted"/>
<name>A0A4U1C107_9SPHI</name>
<gene>
    <name evidence="1" type="ORF">FA046_05835</name>
</gene>
<reference evidence="1 2" key="1">
    <citation type="submission" date="2019-04" db="EMBL/GenBank/DDBJ databases">
        <title>Pedobacter sp. AR-3-17 sp. nov., isolated from Arctic soil.</title>
        <authorList>
            <person name="Dahal R.H."/>
            <person name="Kim D.-U."/>
        </authorList>
    </citation>
    <scope>NUCLEOTIDE SEQUENCE [LARGE SCALE GENOMIC DNA]</scope>
    <source>
        <strain evidence="1 2">AR-3-17</strain>
    </source>
</reference>
<dbReference type="RefSeq" id="WP_136825453.1">
    <property type="nucleotide sequence ID" value="NZ_SWBP01000002.1"/>
</dbReference>
<evidence type="ECO:0000313" key="1">
    <source>
        <dbReference type="EMBL" id="TKB98637.1"/>
    </source>
</evidence>
<evidence type="ECO:0000313" key="2">
    <source>
        <dbReference type="Proteomes" id="UP000308181"/>
    </source>
</evidence>